<proteinExistence type="predicted"/>
<reference evidence="1 2" key="1">
    <citation type="submission" date="2011-02" db="EMBL/GenBank/DDBJ databases">
        <authorList>
            <person name="Weinstock G."/>
            <person name="Sodergren E."/>
            <person name="Clifton S."/>
            <person name="Fulton L."/>
            <person name="Fulton B."/>
            <person name="Courtney L."/>
            <person name="Fronick C."/>
            <person name="Harrison M."/>
            <person name="Strong C."/>
            <person name="Farmer C."/>
            <person name="Delahaunty K."/>
            <person name="Markovic C."/>
            <person name="Hall O."/>
            <person name="Minx P."/>
            <person name="Tomlinson C."/>
            <person name="Mitreva M."/>
            <person name="Hou S."/>
            <person name="Chen J."/>
            <person name="Wollam A."/>
            <person name="Pepin K.H."/>
            <person name="Johnson M."/>
            <person name="Bhonagiri V."/>
            <person name="Zhang X."/>
            <person name="Suruliraj S."/>
            <person name="Warren W."/>
            <person name="Chinwalla A."/>
            <person name="Mardis E.R."/>
            <person name="Wilson R.K."/>
        </authorList>
    </citation>
    <scope>NUCLEOTIDE SEQUENCE [LARGE SCALE GENOMIC DNA]</scope>
    <source>
        <strain evidence="1 2">YIT 11841</strain>
    </source>
</reference>
<sequence length="49" mass="5552">MVKALCFWLSPCLHGDAFSRCENILHPFCFGTVIQWFMVKDVVGKGAFT</sequence>
<keyword evidence="2" id="KW-1185">Reference proteome</keyword>
<dbReference type="EMBL" id="AFBR01000008">
    <property type="protein sequence ID" value="EGG57368.1"/>
    <property type="molecule type" value="Genomic_DNA"/>
</dbReference>
<dbReference type="AlphaFoldDB" id="F3QQ77"/>
<comment type="caution">
    <text evidence="1">The sequence shown here is derived from an EMBL/GenBank/DDBJ whole genome shotgun (WGS) entry which is preliminary data.</text>
</comment>
<accession>F3QQ77</accession>
<evidence type="ECO:0000313" key="1">
    <source>
        <dbReference type="EMBL" id="EGG57368.1"/>
    </source>
</evidence>
<dbReference type="HOGENOM" id="CLU_3138813_0_0_10"/>
<gene>
    <name evidence="1" type="ORF">HMPREF9442_00315</name>
</gene>
<evidence type="ECO:0000313" key="2">
    <source>
        <dbReference type="Proteomes" id="UP000005546"/>
    </source>
</evidence>
<name>F3QQ77_9BACT</name>
<dbReference type="Proteomes" id="UP000005546">
    <property type="component" value="Unassembled WGS sequence"/>
</dbReference>
<organism evidence="1 2">
    <name type="scientific">Paraprevotella xylaniphila YIT 11841</name>
    <dbReference type="NCBI Taxonomy" id="762982"/>
    <lineage>
        <taxon>Bacteria</taxon>
        <taxon>Pseudomonadati</taxon>
        <taxon>Bacteroidota</taxon>
        <taxon>Bacteroidia</taxon>
        <taxon>Bacteroidales</taxon>
        <taxon>Prevotellaceae</taxon>
        <taxon>Paraprevotella</taxon>
    </lineage>
</organism>
<dbReference type="STRING" id="762982.HMPREF9442_00315"/>
<protein>
    <submittedName>
        <fullName evidence="1">Uncharacterized protein</fullName>
    </submittedName>
</protein>